<dbReference type="Proteomes" id="UP001140234">
    <property type="component" value="Unassembled WGS sequence"/>
</dbReference>
<sequence length="209" mass="21433">MALPYILARRSLRFGRRASVALLVANVLLGALVFVQGCLSAAVGDVRHVMLGILCLVAGLTLVVSEFVHVGVLRVHAAFLFSFAGRGLFYAMLGCLTVDTKPAVLGIGVALAVAGTAMLALALAPRLPFDDPADQYASATRGTLGGAATDGLPHVADAALQPPKSVLALGISAPLGASSSTYGMSQPRLAYPPSPERYATSAAGRAHRV</sequence>
<proteinExistence type="predicted"/>
<protein>
    <submittedName>
        <fullName evidence="1">Uncharacterized protein</fullName>
    </submittedName>
</protein>
<organism evidence="1 2">
    <name type="scientific">Coemansia nantahalensis</name>
    <dbReference type="NCBI Taxonomy" id="2789366"/>
    <lineage>
        <taxon>Eukaryota</taxon>
        <taxon>Fungi</taxon>
        <taxon>Fungi incertae sedis</taxon>
        <taxon>Zoopagomycota</taxon>
        <taxon>Kickxellomycotina</taxon>
        <taxon>Kickxellomycetes</taxon>
        <taxon>Kickxellales</taxon>
        <taxon>Kickxellaceae</taxon>
        <taxon>Coemansia</taxon>
    </lineage>
</organism>
<evidence type="ECO:0000313" key="1">
    <source>
        <dbReference type="EMBL" id="KAJ2770698.1"/>
    </source>
</evidence>
<accession>A0ACC1K012</accession>
<name>A0ACC1K012_9FUNG</name>
<comment type="caution">
    <text evidence="1">The sequence shown here is derived from an EMBL/GenBank/DDBJ whole genome shotgun (WGS) entry which is preliminary data.</text>
</comment>
<keyword evidence="2" id="KW-1185">Reference proteome</keyword>
<evidence type="ECO:0000313" key="2">
    <source>
        <dbReference type="Proteomes" id="UP001140234"/>
    </source>
</evidence>
<gene>
    <name evidence="1" type="ORF">IWQ57_002539</name>
</gene>
<dbReference type="EMBL" id="JANBUJ010000678">
    <property type="protein sequence ID" value="KAJ2770698.1"/>
    <property type="molecule type" value="Genomic_DNA"/>
</dbReference>
<reference evidence="1" key="1">
    <citation type="submission" date="2022-07" db="EMBL/GenBank/DDBJ databases">
        <title>Phylogenomic reconstructions and comparative analyses of Kickxellomycotina fungi.</title>
        <authorList>
            <person name="Reynolds N.K."/>
            <person name="Stajich J.E."/>
            <person name="Barry K."/>
            <person name="Grigoriev I.V."/>
            <person name="Crous P."/>
            <person name="Smith M.E."/>
        </authorList>
    </citation>
    <scope>NUCLEOTIDE SEQUENCE</scope>
    <source>
        <strain evidence="1">CBS 109366</strain>
    </source>
</reference>